<keyword evidence="1" id="KW-0378">Hydrolase</keyword>
<keyword evidence="1" id="KW-0255">Endonuclease</keyword>
<dbReference type="EMBL" id="PP986818">
    <property type="protein sequence ID" value="XDI97911.1"/>
    <property type="molecule type" value="Genomic_DNA"/>
</dbReference>
<evidence type="ECO:0000313" key="1">
    <source>
        <dbReference type="EMBL" id="XDI97911.1"/>
    </source>
</evidence>
<organism evidence="1">
    <name type="scientific">Pakpunavirus sp</name>
    <dbReference type="NCBI Taxonomy" id="2833053"/>
    <lineage>
        <taxon>Viruses</taxon>
        <taxon>Duplodnaviria</taxon>
        <taxon>Heunggongvirae</taxon>
        <taxon>Uroviricota</taxon>
        <taxon>Caudoviricetes</taxon>
        <taxon>Vandenendeviridae</taxon>
        <taxon>Skurskavirinae</taxon>
        <taxon>Pakpunavirus</taxon>
    </lineage>
</organism>
<accession>A0AB39BZA2</accession>
<reference evidence="1" key="1">
    <citation type="submission" date="2024-06" db="EMBL/GenBank/DDBJ databases">
        <authorList>
            <person name="Agudelo-Romero P."/>
            <person name="Caparros-Martin J.A."/>
            <person name="Sharma A."/>
            <person name="Saladie M."/>
            <person name="Stick S.M."/>
            <person name="O'Gara F."/>
        </authorList>
    </citation>
    <scope>NUCLEOTIDE SEQUENCE</scope>
    <source>
        <strain evidence="1">VContig4</strain>
    </source>
</reference>
<sequence length="207" mass="23162">MSKKRLELTGLRFGKLEVLDRVPVERGRSKFFCMCDCGNPTVATGSDLVSGNTTSCGCHKKFTGYVTNLSHGGASGKMSGAYRSYRTMRQRCLQKTAKRYPEYGGRGISICDHWLSSFENFLADMGERPEGHSLERIDVDANYSPDNCKWIPSSEQARNTRRNVRYLVDGVVMLQVDLARQLGIHPSSLSYLRKVNKLPDNVQALTA</sequence>
<proteinExistence type="predicted"/>
<protein>
    <submittedName>
        <fullName evidence="1">HNH endonuclease</fullName>
    </submittedName>
</protein>
<name>A0AB39BZA2_9CAUD</name>
<keyword evidence="1" id="KW-0540">Nuclease</keyword>
<dbReference type="GO" id="GO:0004519">
    <property type="term" value="F:endonuclease activity"/>
    <property type="evidence" value="ECO:0007669"/>
    <property type="project" value="UniProtKB-KW"/>
</dbReference>